<organism evidence="2 3">
    <name type="scientific">Salisediminibacterium beveridgei</name>
    <dbReference type="NCBI Taxonomy" id="632773"/>
    <lineage>
        <taxon>Bacteria</taxon>
        <taxon>Bacillati</taxon>
        <taxon>Bacillota</taxon>
        <taxon>Bacilli</taxon>
        <taxon>Bacillales</taxon>
        <taxon>Bacillaceae</taxon>
        <taxon>Salisediminibacterium</taxon>
    </lineage>
</organism>
<dbReference type="AlphaFoldDB" id="A0A1D7QZR2"/>
<sequence>MKHILAVDGGNSKTHAVIVNESGDLLGQGFSPGTNYTGTGPALFLSRLQSAVDQAMNKADLQPGEIDYVQYGLAGADRPEDRVILNQLVSSMPFQHWGLECDTLQGLRSGSPEYLGVVIICGSGTNAAGRDKYGKTVQIGGFGYRFGDAAGGAFMAQETFRAAIRSWETRDDKTMLEEMVPKELGFSTMGELYRFALDNQDFSVPSALTHVLHEAAEKNDQTAISLLRNVGEELGKAGKAVINQLPALHEVMIPIVLNGSVLQKGKSPDLINRLKETLENNGIHDYELINSTILPVHGSVFLAFDALGIAIPYEKIHAHESFQIGKEDES</sequence>
<dbReference type="EMBL" id="CP012502">
    <property type="protein sequence ID" value="AOM84495.1"/>
    <property type="molecule type" value="Genomic_DNA"/>
</dbReference>
<protein>
    <submittedName>
        <fullName evidence="2">N-acetylglucosamine kinase of eukaryotic type</fullName>
        <ecNumber evidence="2">2.7.1.59</ecNumber>
    </submittedName>
</protein>
<dbReference type="STRING" id="632773.BBEV_3180"/>
<accession>A0A1D7QZR2</accession>
<reference evidence="2 3" key="1">
    <citation type="submission" date="2015-08" db="EMBL/GenBank/DDBJ databases">
        <title>The complete genome sequence of Bacillus beveridgei MLTeJB.</title>
        <authorList>
            <person name="Hanson T.E."/>
            <person name="Mesa C."/>
            <person name="Basesman S.M."/>
            <person name="Oremland R.S."/>
        </authorList>
    </citation>
    <scope>NUCLEOTIDE SEQUENCE [LARGE SCALE GENOMIC DNA]</scope>
    <source>
        <strain evidence="2 3">MLTeJB</strain>
    </source>
</reference>
<dbReference type="InterPro" id="IPR052519">
    <property type="entry name" value="Euk-type_GlcNAc_Kinase"/>
</dbReference>
<dbReference type="GO" id="GO:0045127">
    <property type="term" value="F:N-acetylglucosamine kinase activity"/>
    <property type="evidence" value="ECO:0007669"/>
    <property type="project" value="UniProtKB-EC"/>
</dbReference>
<dbReference type="PANTHER" id="PTHR43190">
    <property type="entry name" value="N-ACETYL-D-GLUCOSAMINE KINASE"/>
    <property type="match status" value="1"/>
</dbReference>
<dbReference type="KEGG" id="bbev:BBEV_3180"/>
<name>A0A1D7QZR2_9BACI</name>
<dbReference type="PANTHER" id="PTHR43190:SF3">
    <property type="entry name" value="N-ACETYL-D-GLUCOSAMINE KINASE"/>
    <property type="match status" value="1"/>
</dbReference>
<dbReference type="OrthoDB" id="9772633at2"/>
<keyword evidence="2" id="KW-0418">Kinase</keyword>
<evidence type="ECO:0000259" key="1">
    <source>
        <dbReference type="Pfam" id="PF01869"/>
    </source>
</evidence>
<dbReference type="CDD" id="cd24007">
    <property type="entry name" value="ASKHA_NBD_eukNAGK-like"/>
    <property type="match status" value="1"/>
</dbReference>
<evidence type="ECO:0000313" key="2">
    <source>
        <dbReference type="EMBL" id="AOM84495.1"/>
    </source>
</evidence>
<evidence type="ECO:0000313" key="3">
    <source>
        <dbReference type="Proteomes" id="UP000094463"/>
    </source>
</evidence>
<feature type="domain" description="ATPase BadF/BadG/BcrA/BcrD type" evidence="1">
    <location>
        <begin position="7"/>
        <end position="299"/>
    </location>
</feature>
<dbReference type="EC" id="2.7.1.59" evidence="2"/>
<dbReference type="RefSeq" id="WP_069366374.1">
    <property type="nucleotide sequence ID" value="NZ_CP012502.1"/>
</dbReference>
<proteinExistence type="predicted"/>
<keyword evidence="3" id="KW-1185">Reference proteome</keyword>
<keyword evidence="2" id="KW-0808">Transferase</keyword>
<dbReference type="Pfam" id="PF01869">
    <property type="entry name" value="BcrAD_BadFG"/>
    <property type="match status" value="1"/>
</dbReference>
<gene>
    <name evidence="2" type="ORF">BBEV_3180</name>
</gene>
<dbReference type="InterPro" id="IPR043129">
    <property type="entry name" value="ATPase_NBD"/>
</dbReference>
<dbReference type="Proteomes" id="UP000094463">
    <property type="component" value="Chromosome"/>
</dbReference>
<dbReference type="InterPro" id="IPR002731">
    <property type="entry name" value="ATPase_BadF"/>
</dbReference>
<dbReference type="SUPFAM" id="SSF53067">
    <property type="entry name" value="Actin-like ATPase domain"/>
    <property type="match status" value="2"/>
</dbReference>
<dbReference type="Gene3D" id="3.30.420.40">
    <property type="match status" value="2"/>
</dbReference>